<feature type="region of interest" description="Disordered" evidence="1">
    <location>
        <begin position="57"/>
        <end position="79"/>
    </location>
</feature>
<evidence type="ECO:0000313" key="2">
    <source>
        <dbReference type="EMBL" id="EZA58085.1"/>
    </source>
</evidence>
<name>A0A026WPY4_OOCBI</name>
<organism evidence="2 3">
    <name type="scientific">Ooceraea biroi</name>
    <name type="common">Clonal raider ant</name>
    <name type="synonym">Cerapachys biroi</name>
    <dbReference type="NCBI Taxonomy" id="2015173"/>
    <lineage>
        <taxon>Eukaryota</taxon>
        <taxon>Metazoa</taxon>
        <taxon>Ecdysozoa</taxon>
        <taxon>Arthropoda</taxon>
        <taxon>Hexapoda</taxon>
        <taxon>Insecta</taxon>
        <taxon>Pterygota</taxon>
        <taxon>Neoptera</taxon>
        <taxon>Endopterygota</taxon>
        <taxon>Hymenoptera</taxon>
        <taxon>Apocrita</taxon>
        <taxon>Aculeata</taxon>
        <taxon>Formicoidea</taxon>
        <taxon>Formicidae</taxon>
        <taxon>Dorylinae</taxon>
        <taxon>Ooceraea</taxon>
    </lineage>
</organism>
<dbReference type="EMBL" id="KK107135">
    <property type="protein sequence ID" value="EZA58085.1"/>
    <property type="molecule type" value="Genomic_DNA"/>
</dbReference>
<sequence length="79" mass="9248">MRPHRIGIDVASRFQVDSRDVSSSYRQEKERERENDEIERGGAKEVMKFKVTALKCTSHAENRKRGRMDFPDPRKNVNA</sequence>
<protein>
    <submittedName>
        <fullName evidence="2">Uncharacterized protein</fullName>
    </submittedName>
</protein>
<accession>A0A026WPY4</accession>
<evidence type="ECO:0000256" key="1">
    <source>
        <dbReference type="SAM" id="MobiDB-lite"/>
    </source>
</evidence>
<gene>
    <name evidence="2" type="ORF">X777_01466</name>
</gene>
<proteinExistence type="predicted"/>
<dbReference type="AlphaFoldDB" id="A0A026WPY4"/>
<reference evidence="2 3" key="1">
    <citation type="journal article" date="2014" name="Curr. Biol.">
        <title>The genome of the clonal raider ant Cerapachys biroi.</title>
        <authorList>
            <person name="Oxley P.R."/>
            <person name="Ji L."/>
            <person name="Fetter-Pruneda I."/>
            <person name="McKenzie S.K."/>
            <person name="Li C."/>
            <person name="Hu H."/>
            <person name="Zhang G."/>
            <person name="Kronauer D.J."/>
        </authorList>
    </citation>
    <scope>NUCLEOTIDE SEQUENCE [LARGE SCALE GENOMIC DNA]</scope>
</reference>
<feature type="region of interest" description="Disordered" evidence="1">
    <location>
        <begin position="17"/>
        <end position="38"/>
    </location>
</feature>
<keyword evidence="3" id="KW-1185">Reference proteome</keyword>
<feature type="compositionally biased region" description="Basic and acidic residues" evidence="1">
    <location>
        <begin position="58"/>
        <end position="79"/>
    </location>
</feature>
<evidence type="ECO:0000313" key="3">
    <source>
        <dbReference type="Proteomes" id="UP000053097"/>
    </source>
</evidence>
<dbReference type="Proteomes" id="UP000053097">
    <property type="component" value="Unassembled WGS sequence"/>
</dbReference>